<organism evidence="2 3">
    <name type="scientific">Mesorhizobium abyssinicae</name>
    <dbReference type="NCBI Taxonomy" id="1209958"/>
    <lineage>
        <taxon>Bacteria</taxon>
        <taxon>Pseudomonadati</taxon>
        <taxon>Pseudomonadota</taxon>
        <taxon>Alphaproteobacteria</taxon>
        <taxon>Hyphomicrobiales</taxon>
        <taxon>Phyllobacteriaceae</taxon>
        <taxon>Mesorhizobium</taxon>
    </lineage>
</organism>
<feature type="compositionally biased region" description="Basic and acidic residues" evidence="1">
    <location>
        <begin position="32"/>
        <end position="53"/>
    </location>
</feature>
<reference evidence="2 3" key="1">
    <citation type="submission" date="2023-08" db="EMBL/GenBank/DDBJ databases">
        <title>Implementing the SeqCode for naming new Mesorhizobium species isolated from Vachellia karroo root nodules.</title>
        <authorList>
            <person name="Van Lill M."/>
        </authorList>
    </citation>
    <scope>NUCLEOTIDE SEQUENCE [LARGE SCALE GENOMIC DNA]</scope>
    <source>
        <strain evidence="2 3">VK4B</strain>
    </source>
</reference>
<keyword evidence="3" id="KW-1185">Reference proteome</keyword>
<gene>
    <name evidence="2" type="ORF">RFM23_22155</name>
</gene>
<evidence type="ECO:0000313" key="2">
    <source>
        <dbReference type="EMBL" id="MDX8540326.1"/>
    </source>
</evidence>
<comment type="caution">
    <text evidence="2">The sequence shown here is derived from an EMBL/GenBank/DDBJ whole genome shotgun (WGS) entry which is preliminary data.</text>
</comment>
<dbReference type="RefSeq" id="WP_292351766.1">
    <property type="nucleotide sequence ID" value="NZ_JAVIIP010000013.1"/>
</dbReference>
<proteinExistence type="predicted"/>
<name>A0ABU5ASX8_9HYPH</name>
<protein>
    <submittedName>
        <fullName evidence="2">Uncharacterized protein</fullName>
    </submittedName>
</protein>
<evidence type="ECO:0000313" key="3">
    <source>
        <dbReference type="Proteomes" id="UP001276564"/>
    </source>
</evidence>
<accession>A0ABU5ASX8</accession>
<dbReference type="Proteomes" id="UP001276564">
    <property type="component" value="Unassembled WGS sequence"/>
</dbReference>
<sequence length="272" mass="28902">MAVKGTEVMAPFLPEELRTKVKERLRDARFVAREMRATTRKGQDDQSPERSDRAAGPAGLVTAIADFSDSALSALESVAIGLLSSDPNAHFGSASAYPLGRYFDTENATSQALFARDCYFAAKQILLAKGVANPRLSEELFGEAHRLAARTEQPAPAGRSKGTDDASLDDIALQAAAMAHAILRARPVESPRYIDDAANGRMLDTGIYVAAALALATAVASYSADVTADDDIYAGVCAAVDARYVLFSKALASQDRPGDLARVFADLIPHLP</sequence>
<evidence type="ECO:0000256" key="1">
    <source>
        <dbReference type="SAM" id="MobiDB-lite"/>
    </source>
</evidence>
<feature type="region of interest" description="Disordered" evidence="1">
    <location>
        <begin position="32"/>
        <end position="55"/>
    </location>
</feature>
<dbReference type="EMBL" id="JAVIIP010000013">
    <property type="protein sequence ID" value="MDX8540326.1"/>
    <property type="molecule type" value="Genomic_DNA"/>
</dbReference>